<feature type="transmembrane region" description="Helical" evidence="1">
    <location>
        <begin position="16"/>
        <end position="34"/>
    </location>
</feature>
<gene>
    <name evidence="2" type="ORF">ACFFHU_04160</name>
</gene>
<dbReference type="RefSeq" id="WP_377335790.1">
    <property type="nucleotide sequence ID" value="NZ_JBHLUE010000002.1"/>
</dbReference>
<organism evidence="2 3">
    <name type="scientific">Plantactinospora siamensis</name>
    <dbReference type="NCBI Taxonomy" id="555372"/>
    <lineage>
        <taxon>Bacteria</taxon>
        <taxon>Bacillati</taxon>
        <taxon>Actinomycetota</taxon>
        <taxon>Actinomycetes</taxon>
        <taxon>Micromonosporales</taxon>
        <taxon>Micromonosporaceae</taxon>
        <taxon>Plantactinospora</taxon>
    </lineage>
</organism>
<keyword evidence="1" id="KW-0812">Transmembrane</keyword>
<dbReference type="Proteomes" id="UP001589894">
    <property type="component" value="Unassembled WGS sequence"/>
</dbReference>
<protein>
    <recommendedName>
        <fullName evidence="4">AP2/ERF domain-containing protein</fullName>
    </recommendedName>
</protein>
<keyword evidence="1" id="KW-1133">Transmembrane helix</keyword>
<comment type="caution">
    <text evidence="2">The sequence shown here is derived from an EMBL/GenBank/DDBJ whole genome shotgun (WGS) entry which is preliminary data.</text>
</comment>
<evidence type="ECO:0000256" key="1">
    <source>
        <dbReference type="SAM" id="Phobius"/>
    </source>
</evidence>
<evidence type="ECO:0008006" key="4">
    <source>
        <dbReference type="Google" id="ProtNLM"/>
    </source>
</evidence>
<keyword evidence="3" id="KW-1185">Reference proteome</keyword>
<reference evidence="2 3" key="1">
    <citation type="submission" date="2024-09" db="EMBL/GenBank/DDBJ databases">
        <authorList>
            <person name="Sun Q."/>
            <person name="Mori K."/>
        </authorList>
    </citation>
    <scope>NUCLEOTIDE SEQUENCE [LARGE SCALE GENOMIC DNA]</scope>
    <source>
        <strain evidence="2 3">TBRC 2205</strain>
    </source>
</reference>
<sequence>METVLSVVLPDVPRAAVIWFVLLLLGLVAMVALVSQPVRAQRSGAPDGPDTAGEHERDLLRYADEVSVAADRAAATARQAREAWSAAEDEVEAAWQAYRAADEALDRVAAAAALPAPRTPQTPTEYADRERYLHRAVIAAHWRGDLPVARLTEALAHRAGWDPRLHPVDQERHLLRVIRDEKLAAHRSAAERERTAWQQAERAAEAARSLRAEAAQATALASRPAPAGDLLGELLTGATVTVPVVPAQRPANAPSRLRAAQAG</sequence>
<keyword evidence="1" id="KW-0472">Membrane</keyword>
<dbReference type="EMBL" id="JBHLUE010000002">
    <property type="protein sequence ID" value="MFC0563360.1"/>
    <property type="molecule type" value="Genomic_DNA"/>
</dbReference>
<evidence type="ECO:0000313" key="3">
    <source>
        <dbReference type="Proteomes" id="UP001589894"/>
    </source>
</evidence>
<accession>A0ABV6NRG2</accession>
<proteinExistence type="predicted"/>
<evidence type="ECO:0000313" key="2">
    <source>
        <dbReference type="EMBL" id="MFC0563360.1"/>
    </source>
</evidence>
<name>A0ABV6NRG2_9ACTN</name>